<protein>
    <submittedName>
        <fullName evidence="1">DUF3568 family protein</fullName>
    </submittedName>
</protein>
<dbReference type="RefSeq" id="WP_349244531.1">
    <property type="nucleotide sequence ID" value="NZ_JASCXX010000008.1"/>
</dbReference>
<dbReference type="PROSITE" id="PS51257">
    <property type="entry name" value="PROKAR_LIPOPROTEIN"/>
    <property type="match status" value="1"/>
</dbReference>
<keyword evidence="2" id="KW-1185">Reference proteome</keyword>
<evidence type="ECO:0000313" key="1">
    <source>
        <dbReference type="EMBL" id="MDI6449125.1"/>
    </source>
</evidence>
<dbReference type="InterPro" id="IPR021952">
    <property type="entry name" value="Flpp3-like"/>
</dbReference>
<dbReference type="AlphaFoldDB" id="A0AAW6TWX9"/>
<dbReference type="EMBL" id="JASCXX010000008">
    <property type="protein sequence ID" value="MDI6449125.1"/>
    <property type="molecule type" value="Genomic_DNA"/>
</dbReference>
<reference evidence="1" key="1">
    <citation type="submission" date="2023-05" db="EMBL/GenBank/DDBJ databases">
        <title>Anaerotaeda fermentans gen. nov., sp. nov., a novel anaerobic planctomycete of the new family within the order Sedimentisphaerales isolated from Taman Peninsula, Russia.</title>
        <authorList>
            <person name="Khomyakova M.A."/>
            <person name="Merkel A.Y."/>
            <person name="Slobodkin A.I."/>
        </authorList>
    </citation>
    <scope>NUCLEOTIDE SEQUENCE</scope>
    <source>
        <strain evidence="1">M17dextr</strain>
    </source>
</reference>
<evidence type="ECO:0000313" key="2">
    <source>
        <dbReference type="Proteomes" id="UP001431776"/>
    </source>
</evidence>
<accession>A0AAW6TWX9</accession>
<sequence length="126" mass="13881">MNRRIVWIALLTAVALLSLGCKTTIVDPASQSRATYRLGKLTAEEPREIDAVYAATDKAMTELGLKVVQRTKDALQAELVARDAQDKKVSVQLLSITRDTTRITIDIRPAEKAQRIHGAVRDNLGL</sequence>
<organism evidence="1 2">
    <name type="scientific">Anaerobaca lacustris</name>
    <dbReference type="NCBI Taxonomy" id="3044600"/>
    <lineage>
        <taxon>Bacteria</taxon>
        <taxon>Pseudomonadati</taxon>
        <taxon>Planctomycetota</taxon>
        <taxon>Phycisphaerae</taxon>
        <taxon>Sedimentisphaerales</taxon>
        <taxon>Anaerobacaceae</taxon>
        <taxon>Anaerobaca</taxon>
    </lineage>
</organism>
<gene>
    <name evidence="1" type="ORF">QJ522_08720</name>
</gene>
<proteinExistence type="predicted"/>
<dbReference type="Proteomes" id="UP001431776">
    <property type="component" value="Unassembled WGS sequence"/>
</dbReference>
<dbReference type="Pfam" id="PF12092">
    <property type="entry name" value="DUF3568"/>
    <property type="match status" value="1"/>
</dbReference>
<name>A0AAW6TWX9_9BACT</name>
<comment type="caution">
    <text evidence="1">The sequence shown here is derived from an EMBL/GenBank/DDBJ whole genome shotgun (WGS) entry which is preliminary data.</text>
</comment>